<dbReference type="SUPFAM" id="SSF53850">
    <property type="entry name" value="Periplasmic binding protein-like II"/>
    <property type="match status" value="1"/>
</dbReference>
<evidence type="ECO:0000256" key="4">
    <source>
        <dbReference type="ARBA" id="ARBA00023163"/>
    </source>
</evidence>
<dbReference type="Pfam" id="PF03466">
    <property type="entry name" value="LysR_substrate"/>
    <property type="match status" value="1"/>
</dbReference>
<dbReference type="CDD" id="cd08414">
    <property type="entry name" value="PBP2_LTTR_aromatics_like"/>
    <property type="match status" value="1"/>
</dbReference>
<feature type="domain" description="HTH lysR-type" evidence="5">
    <location>
        <begin position="1"/>
        <end position="58"/>
    </location>
</feature>
<accession>A0ABY8H748</accession>
<dbReference type="PANTHER" id="PTHR30346:SF17">
    <property type="entry name" value="LYSR FAMILY TRANSCRIPTIONAL REGULATOR"/>
    <property type="match status" value="1"/>
</dbReference>
<dbReference type="SUPFAM" id="SSF46785">
    <property type="entry name" value="Winged helix' DNA-binding domain"/>
    <property type="match status" value="1"/>
</dbReference>
<sequence>MEVHQAEAFLTLAEELHFGRAAERLRIAQPPLSRLIKQLEKELGASLFERTTRSVTLTAAGEALVKPAQTLIRAAENARRVVQNTVTGEMGQVDIGFAGASTQRIVGALAREVRKNHHGVSLDFHSAQFSHTGLQRVLDGSLDLAIGRWDFVPAEVDSHVLTVEEALVVVPSGHRLANEHEVRMKDLTNDPWVTLPSGLGAALQNRLNSLAMAAGFSPRVVQTAPDSWTLLVLVAAGMGNALTLDSVRDNATTDGVSFVKVAGGHTSLELRLIWRKTNKNPAHPRILQAAHRLYPATAN</sequence>
<name>A0ABY8H748_9MICC</name>
<dbReference type="Gene3D" id="1.10.10.10">
    <property type="entry name" value="Winged helix-like DNA-binding domain superfamily/Winged helix DNA-binding domain"/>
    <property type="match status" value="1"/>
</dbReference>
<evidence type="ECO:0000256" key="3">
    <source>
        <dbReference type="ARBA" id="ARBA00023125"/>
    </source>
</evidence>
<comment type="similarity">
    <text evidence="1">Belongs to the LysR transcriptional regulatory family.</text>
</comment>
<evidence type="ECO:0000256" key="1">
    <source>
        <dbReference type="ARBA" id="ARBA00009437"/>
    </source>
</evidence>
<dbReference type="InterPro" id="IPR000847">
    <property type="entry name" value="LysR_HTH_N"/>
</dbReference>
<gene>
    <name evidence="6" type="ORF">P8192_13825</name>
</gene>
<keyword evidence="4" id="KW-0804">Transcription</keyword>
<dbReference type="PROSITE" id="PS50931">
    <property type="entry name" value="HTH_LYSR"/>
    <property type="match status" value="1"/>
</dbReference>
<dbReference type="InterPro" id="IPR036390">
    <property type="entry name" value="WH_DNA-bd_sf"/>
</dbReference>
<reference evidence="6 7" key="1">
    <citation type="submission" date="2023-04" db="EMBL/GenBank/DDBJ databases">
        <title>Funneling lignin-derived compounds into biodiesel using alkali-halophilic Citricoccus sp. P2.</title>
        <authorList>
            <person name="Luo C.-B."/>
        </authorList>
    </citation>
    <scope>NUCLEOTIDE SEQUENCE [LARGE SCALE GENOMIC DNA]</scope>
    <source>
        <strain evidence="6 7">P2</strain>
    </source>
</reference>
<evidence type="ECO:0000256" key="2">
    <source>
        <dbReference type="ARBA" id="ARBA00023015"/>
    </source>
</evidence>
<dbReference type="RefSeq" id="WP_278157577.1">
    <property type="nucleotide sequence ID" value="NZ_CP121252.1"/>
</dbReference>
<keyword evidence="2" id="KW-0805">Transcription regulation</keyword>
<keyword evidence="3" id="KW-0238">DNA-binding</keyword>
<evidence type="ECO:0000313" key="6">
    <source>
        <dbReference type="EMBL" id="WFP16437.1"/>
    </source>
</evidence>
<evidence type="ECO:0000259" key="5">
    <source>
        <dbReference type="PROSITE" id="PS50931"/>
    </source>
</evidence>
<dbReference type="PANTHER" id="PTHR30346">
    <property type="entry name" value="TRANSCRIPTIONAL DUAL REGULATOR HCAR-RELATED"/>
    <property type="match status" value="1"/>
</dbReference>
<dbReference type="Proteomes" id="UP001219037">
    <property type="component" value="Chromosome"/>
</dbReference>
<dbReference type="PRINTS" id="PR00039">
    <property type="entry name" value="HTHLYSR"/>
</dbReference>
<dbReference type="Pfam" id="PF00126">
    <property type="entry name" value="HTH_1"/>
    <property type="match status" value="1"/>
</dbReference>
<proteinExistence type="inferred from homology"/>
<dbReference type="EMBL" id="CP121252">
    <property type="protein sequence ID" value="WFP16437.1"/>
    <property type="molecule type" value="Genomic_DNA"/>
</dbReference>
<dbReference type="InterPro" id="IPR036388">
    <property type="entry name" value="WH-like_DNA-bd_sf"/>
</dbReference>
<evidence type="ECO:0000313" key="7">
    <source>
        <dbReference type="Proteomes" id="UP001219037"/>
    </source>
</evidence>
<dbReference type="InterPro" id="IPR005119">
    <property type="entry name" value="LysR_subst-bd"/>
</dbReference>
<dbReference type="Gene3D" id="3.40.190.10">
    <property type="entry name" value="Periplasmic binding protein-like II"/>
    <property type="match status" value="2"/>
</dbReference>
<keyword evidence="7" id="KW-1185">Reference proteome</keyword>
<organism evidence="6 7">
    <name type="scientific">Citricoccus muralis</name>
    <dbReference type="NCBI Taxonomy" id="169134"/>
    <lineage>
        <taxon>Bacteria</taxon>
        <taxon>Bacillati</taxon>
        <taxon>Actinomycetota</taxon>
        <taxon>Actinomycetes</taxon>
        <taxon>Micrococcales</taxon>
        <taxon>Micrococcaceae</taxon>
        <taxon>Citricoccus</taxon>
    </lineage>
</organism>
<protein>
    <submittedName>
        <fullName evidence="6">LysR substrate-binding domain-containing protein</fullName>
    </submittedName>
</protein>